<name>A0A9D2GSY1_9BACT</name>
<keyword evidence="2" id="KW-0732">Signal</keyword>
<reference evidence="3" key="1">
    <citation type="journal article" date="2021" name="PeerJ">
        <title>Extensive microbial diversity within the chicken gut microbiome revealed by metagenomics and culture.</title>
        <authorList>
            <person name="Gilroy R."/>
            <person name="Ravi A."/>
            <person name="Getino M."/>
            <person name="Pursley I."/>
            <person name="Horton D.L."/>
            <person name="Alikhan N.F."/>
            <person name="Baker D."/>
            <person name="Gharbi K."/>
            <person name="Hall N."/>
            <person name="Watson M."/>
            <person name="Adriaenssens E.M."/>
            <person name="Foster-Nyarko E."/>
            <person name="Jarju S."/>
            <person name="Secka A."/>
            <person name="Antonio M."/>
            <person name="Oren A."/>
            <person name="Chaudhuri R.R."/>
            <person name="La Ragione R."/>
            <person name="Hildebrand F."/>
            <person name="Pallen M.J."/>
        </authorList>
    </citation>
    <scope>NUCLEOTIDE SEQUENCE</scope>
    <source>
        <strain evidence="3">ChiW4-1371</strain>
    </source>
</reference>
<sequence>MAKKFLLLIFFTLFAFQSFGAELKTNVEDNKAEFVFSFQKGYSAFDQLLDETSNTLIFTFDTSENIEFARQNYFDMPIKSVYLTTKDKKRFYVEFKNNPIEPIINKTNKQISIVFPFPAKTTEQEGVPIPAGSTNTNASMPSTSSYVKMISGLIFVLIMIFLLFFVLKIFFKKQLFSDIPGSGRLLGKVDLELRKSLYFYEIGDIIYILGVTDNGMNVIDKITDEAEAAKIRSGFIKKHDFKGYMSFFKRKAKLDDDLSSSNAMVEEKLKSIRNRKKES</sequence>
<feature type="chain" id="PRO_5038536097" evidence="2">
    <location>
        <begin position="21"/>
        <end position="279"/>
    </location>
</feature>
<proteinExistence type="predicted"/>
<keyword evidence="1" id="KW-1133">Transmembrane helix</keyword>
<feature type="signal peptide" evidence="2">
    <location>
        <begin position="1"/>
        <end position="20"/>
    </location>
</feature>
<accession>A0A9D2GSY1</accession>
<keyword evidence="3" id="KW-0966">Cell projection</keyword>
<evidence type="ECO:0000256" key="1">
    <source>
        <dbReference type="SAM" id="Phobius"/>
    </source>
</evidence>
<dbReference type="EMBL" id="DXAQ01000034">
    <property type="protein sequence ID" value="HIZ88769.1"/>
    <property type="molecule type" value="Genomic_DNA"/>
</dbReference>
<organism evidence="3 4">
    <name type="scientific">Candidatus Mucispirillum faecigallinarum</name>
    <dbReference type="NCBI Taxonomy" id="2838699"/>
    <lineage>
        <taxon>Bacteria</taxon>
        <taxon>Pseudomonadati</taxon>
        <taxon>Deferribacterota</taxon>
        <taxon>Deferribacteres</taxon>
        <taxon>Deferribacterales</taxon>
        <taxon>Mucispirillaceae</taxon>
        <taxon>Mucispirillum</taxon>
    </lineage>
</organism>
<protein>
    <submittedName>
        <fullName evidence="3">Flagellar biosynthetic protein FliO</fullName>
    </submittedName>
</protein>
<keyword evidence="3" id="KW-0969">Cilium</keyword>
<gene>
    <name evidence="3" type="ORF">H9804_02395</name>
</gene>
<keyword evidence="1" id="KW-0472">Membrane</keyword>
<reference evidence="3" key="2">
    <citation type="submission" date="2021-04" db="EMBL/GenBank/DDBJ databases">
        <authorList>
            <person name="Gilroy R."/>
        </authorList>
    </citation>
    <scope>NUCLEOTIDE SEQUENCE</scope>
    <source>
        <strain evidence="3">ChiW4-1371</strain>
    </source>
</reference>
<comment type="caution">
    <text evidence="3">The sequence shown here is derived from an EMBL/GenBank/DDBJ whole genome shotgun (WGS) entry which is preliminary data.</text>
</comment>
<dbReference type="AlphaFoldDB" id="A0A9D2GSY1"/>
<keyword evidence="3" id="KW-0282">Flagellum</keyword>
<dbReference type="Proteomes" id="UP000824176">
    <property type="component" value="Unassembled WGS sequence"/>
</dbReference>
<evidence type="ECO:0000256" key="2">
    <source>
        <dbReference type="SAM" id="SignalP"/>
    </source>
</evidence>
<feature type="transmembrane region" description="Helical" evidence="1">
    <location>
        <begin position="149"/>
        <end position="171"/>
    </location>
</feature>
<evidence type="ECO:0000313" key="3">
    <source>
        <dbReference type="EMBL" id="HIZ88769.1"/>
    </source>
</evidence>
<keyword evidence="1" id="KW-0812">Transmembrane</keyword>
<evidence type="ECO:0000313" key="4">
    <source>
        <dbReference type="Proteomes" id="UP000824176"/>
    </source>
</evidence>